<organism evidence="1 2">
    <name type="scientific">Strongylocentrotus purpuratus</name>
    <name type="common">Purple sea urchin</name>
    <dbReference type="NCBI Taxonomy" id="7668"/>
    <lineage>
        <taxon>Eukaryota</taxon>
        <taxon>Metazoa</taxon>
        <taxon>Echinodermata</taxon>
        <taxon>Eleutherozoa</taxon>
        <taxon>Echinozoa</taxon>
        <taxon>Echinoidea</taxon>
        <taxon>Euechinoidea</taxon>
        <taxon>Echinacea</taxon>
        <taxon>Camarodonta</taxon>
        <taxon>Echinidea</taxon>
        <taxon>Strongylocentrotidae</taxon>
        <taxon>Strongylocentrotus</taxon>
    </lineage>
</organism>
<sequence>MVEILGAPIIISCSYDPSYKVDICLHEQLWGGSMTSNDLAIEVMTLISELEVLCDKETQQGENFSKFQKGSQRKTYMATFETQAALLRDKLEKLMREHPEPKPNSLQVRDVRYVDGVHRPLLVFNWMSPSWGGPHLIQGLGY</sequence>
<evidence type="ECO:0000313" key="1">
    <source>
        <dbReference type="EnsemblMetazoa" id="XP_030837647"/>
    </source>
</evidence>
<dbReference type="OrthoDB" id="533331at2759"/>
<reference evidence="1" key="2">
    <citation type="submission" date="2021-01" db="UniProtKB">
        <authorList>
            <consortium name="EnsemblMetazoa"/>
        </authorList>
    </citation>
    <scope>IDENTIFICATION</scope>
</reference>
<dbReference type="KEGG" id="spu:115922618"/>
<name>A0A7M7NM12_STRPU</name>
<dbReference type="AlphaFoldDB" id="A0A7M7NM12"/>
<reference evidence="2" key="1">
    <citation type="submission" date="2015-02" db="EMBL/GenBank/DDBJ databases">
        <title>Genome sequencing for Strongylocentrotus purpuratus.</title>
        <authorList>
            <person name="Murali S."/>
            <person name="Liu Y."/>
            <person name="Vee V."/>
            <person name="English A."/>
            <person name="Wang M."/>
            <person name="Skinner E."/>
            <person name="Han Y."/>
            <person name="Muzny D.M."/>
            <person name="Worley K.C."/>
            <person name="Gibbs R.A."/>
        </authorList>
    </citation>
    <scope>NUCLEOTIDE SEQUENCE</scope>
</reference>
<proteinExistence type="predicted"/>
<dbReference type="OMA" id="MINESYM"/>
<dbReference type="GeneID" id="115922618"/>
<dbReference type="EnsemblMetazoa" id="XM_030981787">
    <property type="protein sequence ID" value="XP_030837647"/>
    <property type="gene ID" value="LOC115922618"/>
</dbReference>
<dbReference type="InParanoid" id="A0A7M7NM12"/>
<protein>
    <submittedName>
        <fullName evidence="1">Uncharacterized protein</fullName>
    </submittedName>
</protein>
<dbReference type="Proteomes" id="UP000007110">
    <property type="component" value="Unassembled WGS sequence"/>
</dbReference>
<evidence type="ECO:0000313" key="2">
    <source>
        <dbReference type="Proteomes" id="UP000007110"/>
    </source>
</evidence>
<accession>A0A7M7NM12</accession>
<dbReference type="RefSeq" id="XP_030837647.1">
    <property type="nucleotide sequence ID" value="XM_030981787.1"/>
</dbReference>
<keyword evidence="2" id="KW-1185">Reference proteome</keyword>